<proteinExistence type="predicted"/>
<dbReference type="InterPro" id="IPR029787">
    <property type="entry name" value="Nucleotide_cyclase"/>
</dbReference>
<dbReference type="SMART" id="SM00304">
    <property type="entry name" value="HAMP"/>
    <property type="match status" value="1"/>
</dbReference>
<reference evidence="5" key="1">
    <citation type="journal article" date="2013" name="PLoS ONE">
        <title>Metagenomic insights into the carbohydrate-active enzymes carried by the microorganisms adhering to solid digesta in the rumen of cows.</title>
        <authorList>
            <person name="Wang L."/>
            <person name="Hatem A."/>
            <person name="Catalyurek U.V."/>
            <person name="Morrison M."/>
            <person name="Yu Z."/>
        </authorList>
    </citation>
    <scope>NUCLEOTIDE SEQUENCE</scope>
</reference>
<feature type="domain" description="GGDEF" evidence="4">
    <location>
        <begin position="443"/>
        <end position="578"/>
    </location>
</feature>
<protein>
    <submittedName>
        <fullName evidence="5">Diguanylate cyclase</fullName>
    </submittedName>
</protein>
<sequence length="583" mass="66498">MMLLIIIGAFLLAITLVTISVILTNRILTENTAAQMNLFCEERGDDLNTELLRVEDAIGSLSRWTDNKIPDFKTITEDAKLRDAIVDDADDLIRFMTEDNQFIQGAYIHYSLDVTGIHDREEGVYYTRDENGRFSIIPFTQEEIESDPVAEYWYYGPIKNKKAMWTKPYFDESAGDYVISYVEPIFEGDTPVAIVGIDISFSRLLKWVDSLRYQQTGYMYLKEADGSAHYHLEDLNGNYLHSDEDDHITENAELMDKDRTGEELIRYEFEGDDRAMAFITLRNGMKIVLCDSYASVFSSRDRAIRIMIYISVGMTIVLGAISALMANRIIDPLRKITAAANEISEGDYDVILPPEKNDEVGELSRAFRIAIDNIRARSEDVKARIRVQEHRLEKNAQTMKQQEDDLLTMRNLAYVDSLTNVKNKTAYEDTIGYIDEQINAGTAEFAVIMCDLNYLKLVNDNLGHKAGDDILKRASRLLCKAFPLSTVFRIGGDEFVVIPSVVEYARMDAMIKELKDLLEQERESTENLTERVSFAVGSAIYDRDTDHSYHDVFERADKNMYQEKQLIHARDGYTGGSRSVAET</sequence>
<dbReference type="GO" id="GO:0016020">
    <property type="term" value="C:membrane"/>
    <property type="evidence" value="ECO:0007669"/>
    <property type="project" value="InterPro"/>
</dbReference>
<dbReference type="SUPFAM" id="SSF103190">
    <property type="entry name" value="Sensory domain-like"/>
    <property type="match status" value="1"/>
</dbReference>
<dbReference type="NCBIfam" id="TIGR00254">
    <property type="entry name" value="GGDEF"/>
    <property type="match status" value="1"/>
</dbReference>
<dbReference type="AlphaFoldDB" id="W0FJS4"/>
<dbReference type="SUPFAM" id="SSF158472">
    <property type="entry name" value="HAMP domain-like"/>
    <property type="match status" value="1"/>
</dbReference>
<dbReference type="Pfam" id="PF00672">
    <property type="entry name" value="HAMP"/>
    <property type="match status" value="1"/>
</dbReference>
<evidence type="ECO:0000259" key="3">
    <source>
        <dbReference type="PROSITE" id="PS50885"/>
    </source>
</evidence>
<dbReference type="PANTHER" id="PTHR45138:SF9">
    <property type="entry name" value="DIGUANYLATE CYCLASE DGCM-RELATED"/>
    <property type="match status" value="1"/>
</dbReference>
<dbReference type="EMBL" id="KC246819">
    <property type="protein sequence ID" value="AHF25108.1"/>
    <property type="molecule type" value="Genomic_DNA"/>
</dbReference>
<dbReference type="Pfam" id="PF22673">
    <property type="entry name" value="MCP-like_PDC_1"/>
    <property type="match status" value="1"/>
</dbReference>
<dbReference type="Gene3D" id="3.30.450.20">
    <property type="entry name" value="PAS domain"/>
    <property type="match status" value="1"/>
</dbReference>
<organism evidence="5">
    <name type="scientific">uncultured bacterium Contig1552</name>
    <dbReference type="NCBI Taxonomy" id="1393454"/>
    <lineage>
        <taxon>Bacteria</taxon>
        <taxon>environmental samples</taxon>
    </lineage>
</organism>
<dbReference type="PROSITE" id="PS50885">
    <property type="entry name" value="HAMP"/>
    <property type="match status" value="1"/>
</dbReference>
<accession>W0FJS4</accession>
<keyword evidence="2" id="KW-0812">Transmembrane</keyword>
<dbReference type="CDD" id="cd12913">
    <property type="entry name" value="PDC1_MCP_like"/>
    <property type="match status" value="1"/>
</dbReference>
<dbReference type="Gene3D" id="3.30.70.270">
    <property type="match status" value="1"/>
</dbReference>
<dbReference type="CDD" id="cd01949">
    <property type="entry name" value="GGDEF"/>
    <property type="match status" value="1"/>
</dbReference>
<dbReference type="Gene3D" id="6.10.340.10">
    <property type="match status" value="1"/>
</dbReference>
<evidence type="ECO:0000256" key="1">
    <source>
        <dbReference type="SAM" id="Coils"/>
    </source>
</evidence>
<keyword evidence="2" id="KW-0472">Membrane</keyword>
<dbReference type="PROSITE" id="PS50887">
    <property type="entry name" value="GGDEF"/>
    <property type="match status" value="1"/>
</dbReference>
<dbReference type="InterPro" id="IPR050469">
    <property type="entry name" value="Diguanylate_Cyclase"/>
</dbReference>
<dbReference type="InterPro" id="IPR003660">
    <property type="entry name" value="HAMP_dom"/>
</dbReference>
<keyword evidence="1" id="KW-0175">Coiled coil</keyword>
<name>W0FJS4_9BACT</name>
<dbReference type="CDD" id="cd06225">
    <property type="entry name" value="HAMP"/>
    <property type="match status" value="1"/>
</dbReference>
<feature type="coiled-coil region" evidence="1">
    <location>
        <begin position="504"/>
        <end position="531"/>
    </location>
</feature>
<dbReference type="InterPro" id="IPR000160">
    <property type="entry name" value="GGDEF_dom"/>
</dbReference>
<dbReference type="SUPFAM" id="SSF55073">
    <property type="entry name" value="Nucleotide cyclase"/>
    <property type="match status" value="1"/>
</dbReference>
<evidence type="ECO:0000256" key="2">
    <source>
        <dbReference type="SAM" id="Phobius"/>
    </source>
</evidence>
<dbReference type="GO" id="GO:0007165">
    <property type="term" value="P:signal transduction"/>
    <property type="evidence" value="ECO:0007669"/>
    <property type="project" value="InterPro"/>
</dbReference>
<evidence type="ECO:0000313" key="5">
    <source>
        <dbReference type="EMBL" id="AHF25108.1"/>
    </source>
</evidence>
<dbReference type="SMART" id="SM00267">
    <property type="entry name" value="GGDEF"/>
    <property type="match status" value="1"/>
</dbReference>
<dbReference type="Pfam" id="PF00990">
    <property type="entry name" value="GGDEF"/>
    <property type="match status" value="1"/>
</dbReference>
<feature type="domain" description="HAMP" evidence="3">
    <location>
        <begin position="327"/>
        <end position="379"/>
    </location>
</feature>
<dbReference type="InterPro" id="IPR043128">
    <property type="entry name" value="Rev_trsase/Diguanyl_cyclase"/>
</dbReference>
<dbReference type="GO" id="GO:0052621">
    <property type="term" value="F:diguanylate cyclase activity"/>
    <property type="evidence" value="ECO:0007669"/>
    <property type="project" value="TreeGrafter"/>
</dbReference>
<keyword evidence="2" id="KW-1133">Transmembrane helix</keyword>
<evidence type="ECO:0000259" key="4">
    <source>
        <dbReference type="PROSITE" id="PS50887"/>
    </source>
</evidence>
<dbReference type="InterPro" id="IPR029151">
    <property type="entry name" value="Sensor-like_sf"/>
</dbReference>
<dbReference type="PANTHER" id="PTHR45138">
    <property type="entry name" value="REGULATORY COMPONENTS OF SENSORY TRANSDUCTION SYSTEM"/>
    <property type="match status" value="1"/>
</dbReference>
<feature type="transmembrane region" description="Helical" evidence="2">
    <location>
        <begin position="306"/>
        <end position="326"/>
    </location>
</feature>